<dbReference type="Pfam" id="PF01546">
    <property type="entry name" value="Peptidase_M20"/>
    <property type="match status" value="1"/>
</dbReference>
<comment type="pathway">
    <text evidence="3">Amino-acid biosynthesis; L-lysine biosynthesis via DAP pathway; LL-2,6-diaminopimelate from (S)-tetrahydrodipicolinate (succinylase route): step 3/3.</text>
</comment>
<organism evidence="14 15">
    <name type="scientific">Arenibacter troitsensis</name>
    <dbReference type="NCBI Taxonomy" id="188872"/>
    <lineage>
        <taxon>Bacteria</taxon>
        <taxon>Pseudomonadati</taxon>
        <taxon>Bacteroidota</taxon>
        <taxon>Flavobacteriia</taxon>
        <taxon>Flavobacteriales</taxon>
        <taxon>Flavobacteriaceae</taxon>
        <taxon>Arenibacter</taxon>
    </lineage>
</organism>
<dbReference type="RefSeq" id="WP_085495628.1">
    <property type="nucleotide sequence ID" value="NZ_FXAO01000001.1"/>
</dbReference>
<dbReference type="GO" id="GO:0046872">
    <property type="term" value="F:metal ion binding"/>
    <property type="evidence" value="ECO:0007669"/>
    <property type="project" value="UniProtKB-KW"/>
</dbReference>
<evidence type="ECO:0000256" key="1">
    <source>
        <dbReference type="ARBA" id="ARBA00001941"/>
    </source>
</evidence>
<evidence type="ECO:0000313" key="14">
    <source>
        <dbReference type="EMBL" id="SMG08717.1"/>
    </source>
</evidence>
<evidence type="ECO:0000256" key="11">
    <source>
        <dbReference type="ARBA" id="ARBA00023285"/>
    </source>
</evidence>
<dbReference type="SUPFAM" id="SSF53187">
    <property type="entry name" value="Zn-dependent exopeptidases"/>
    <property type="match status" value="1"/>
</dbReference>
<dbReference type="CDD" id="cd08659">
    <property type="entry name" value="M20_ArgE_DapE-like"/>
    <property type="match status" value="1"/>
</dbReference>
<sequence length="372" mass="39561">MNVISLTRDLIKFNTINPPGNEEEVARHVGSILLAHGFDVDYPEHSEGRLNLVATKGLSEEKAPIVLTGHLDVVPLGAKEWSTDPFEGSVFEGKLFGRGSSDMKGGIAAMMIAAIECFNDVAPKGGVKLIFTADEELGCNGARQLCASGYDIGNASAMLVGEPTSNAPLIGHKGGLYLKASTSGVTAHSSMPELGDNAIYKAAKAINSIEKLKFDVAKDQLLGFPTINVGTISGGLNLNSVPDKAEFTIDVRSTPKLENATALSILGKTLGPEVELTKMVDLDAIATAEDHSFVKLVAQVCNVDLSSAKIQKAATYLTDASVLAPWLNNVPTIILGPGEATMAHQTDEFCFVHKLEEAVRIYKRIIQENGKM</sequence>
<dbReference type="Gene3D" id="3.30.70.360">
    <property type="match status" value="1"/>
</dbReference>
<evidence type="ECO:0000256" key="12">
    <source>
        <dbReference type="ARBA" id="ARBA00051301"/>
    </source>
</evidence>
<dbReference type="Pfam" id="PF07687">
    <property type="entry name" value="M20_dimer"/>
    <property type="match status" value="1"/>
</dbReference>
<dbReference type="STRING" id="188872.SAMN03080602_00372"/>
<keyword evidence="10" id="KW-0862">Zinc</keyword>
<name>A0A1X7I3X6_9FLAO</name>
<reference evidence="15" key="1">
    <citation type="submission" date="2017-04" db="EMBL/GenBank/DDBJ databases">
        <authorList>
            <person name="Varghese N."/>
            <person name="Submissions S."/>
        </authorList>
    </citation>
    <scope>NUCLEOTIDE SEQUENCE [LARGE SCALE GENOMIC DNA]</scope>
    <source>
        <strain evidence="15">DSM 19835</strain>
    </source>
</reference>
<feature type="domain" description="Peptidase M20 dimerisation" evidence="13">
    <location>
        <begin position="170"/>
        <end position="262"/>
    </location>
</feature>
<comment type="similarity">
    <text evidence="4">Belongs to the peptidase M20A family.</text>
</comment>
<evidence type="ECO:0000256" key="6">
    <source>
        <dbReference type="ARBA" id="ARBA00016853"/>
    </source>
</evidence>
<dbReference type="PANTHER" id="PTHR43808:SF8">
    <property type="entry name" value="PEPTIDASE M20 DIMERISATION DOMAIN-CONTAINING PROTEIN"/>
    <property type="match status" value="1"/>
</dbReference>
<keyword evidence="7" id="KW-0028">Amino-acid biosynthesis</keyword>
<dbReference type="SUPFAM" id="SSF55031">
    <property type="entry name" value="Bacterial exopeptidase dimerisation domain"/>
    <property type="match status" value="1"/>
</dbReference>
<keyword evidence="9" id="KW-0378">Hydrolase</keyword>
<comment type="cofactor">
    <cofactor evidence="2">
        <name>Zn(2+)</name>
        <dbReference type="ChEBI" id="CHEBI:29105"/>
    </cofactor>
</comment>
<dbReference type="InterPro" id="IPR002933">
    <property type="entry name" value="Peptidase_M20"/>
</dbReference>
<dbReference type="UniPathway" id="UPA00034">
    <property type="reaction ID" value="UER00021"/>
</dbReference>
<dbReference type="EC" id="3.5.1.18" evidence="5"/>
<keyword evidence="15" id="KW-1185">Reference proteome</keyword>
<dbReference type="GO" id="GO:0009014">
    <property type="term" value="F:succinyl-diaminopimelate desuccinylase activity"/>
    <property type="evidence" value="ECO:0007669"/>
    <property type="project" value="UniProtKB-EC"/>
</dbReference>
<dbReference type="NCBIfam" id="TIGR01910">
    <property type="entry name" value="DapE-ArgE"/>
    <property type="match status" value="1"/>
</dbReference>
<dbReference type="InterPro" id="IPR050072">
    <property type="entry name" value="Peptidase_M20A"/>
</dbReference>
<keyword evidence="11" id="KW-0170">Cobalt</keyword>
<evidence type="ECO:0000256" key="9">
    <source>
        <dbReference type="ARBA" id="ARBA00022801"/>
    </source>
</evidence>
<evidence type="ECO:0000256" key="2">
    <source>
        <dbReference type="ARBA" id="ARBA00001947"/>
    </source>
</evidence>
<evidence type="ECO:0000256" key="8">
    <source>
        <dbReference type="ARBA" id="ARBA00022723"/>
    </source>
</evidence>
<evidence type="ECO:0000256" key="5">
    <source>
        <dbReference type="ARBA" id="ARBA00011921"/>
    </source>
</evidence>
<dbReference type="Proteomes" id="UP000193420">
    <property type="component" value="Unassembled WGS sequence"/>
</dbReference>
<protein>
    <recommendedName>
        <fullName evidence="6">Probable succinyl-diaminopimelate desuccinylase</fullName>
        <ecNumber evidence="5">3.5.1.18</ecNumber>
    </recommendedName>
</protein>
<evidence type="ECO:0000256" key="7">
    <source>
        <dbReference type="ARBA" id="ARBA00022605"/>
    </source>
</evidence>
<accession>A0A1X7I3X6</accession>
<dbReference type="InterPro" id="IPR010182">
    <property type="entry name" value="ArgE/DapE"/>
</dbReference>
<dbReference type="PROSITE" id="PS00759">
    <property type="entry name" value="ARGE_DAPE_CPG2_2"/>
    <property type="match status" value="1"/>
</dbReference>
<evidence type="ECO:0000259" key="13">
    <source>
        <dbReference type="Pfam" id="PF07687"/>
    </source>
</evidence>
<dbReference type="Gene3D" id="3.40.630.10">
    <property type="entry name" value="Zn peptidases"/>
    <property type="match status" value="1"/>
</dbReference>
<evidence type="ECO:0000256" key="4">
    <source>
        <dbReference type="ARBA" id="ARBA00006247"/>
    </source>
</evidence>
<comment type="catalytic activity">
    <reaction evidence="12">
        <text>N-succinyl-(2S,6S)-2,6-diaminopimelate + H2O = (2S,6S)-2,6-diaminopimelate + succinate</text>
        <dbReference type="Rhea" id="RHEA:22608"/>
        <dbReference type="ChEBI" id="CHEBI:15377"/>
        <dbReference type="ChEBI" id="CHEBI:30031"/>
        <dbReference type="ChEBI" id="CHEBI:57609"/>
        <dbReference type="ChEBI" id="CHEBI:58087"/>
        <dbReference type="EC" id="3.5.1.18"/>
    </reaction>
</comment>
<gene>
    <name evidence="14" type="ORF">SAMN03080602_00372</name>
</gene>
<dbReference type="InterPro" id="IPR001261">
    <property type="entry name" value="ArgE/DapE_CS"/>
</dbReference>
<evidence type="ECO:0000256" key="3">
    <source>
        <dbReference type="ARBA" id="ARBA00005130"/>
    </source>
</evidence>
<dbReference type="OrthoDB" id="9792335at2"/>
<comment type="cofactor">
    <cofactor evidence="1">
        <name>Co(2+)</name>
        <dbReference type="ChEBI" id="CHEBI:48828"/>
    </cofactor>
</comment>
<dbReference type="PANTHER" id="PTHR43808">
    <property type="entry name" value="ACETYLORNITHINE DEACETYLASE"/>
    <property type="match status" value="1"/>
</dbReference>
<proteinExistence type="inferred from homology"/>
<keyword evidence="8" id="KW-0479">Metal-binding</keyword>
<evidence type="ECO:0000313" key="15">
    <source>
        <dbReference type="Proteomes" id="UP000193420"/>
    </source>
</evidence>
<dbReference type="InterPro" id="IPR011650">
    <property type="entry name" value="Peptidase_M20_dimer"/>
</dbReference>
<dbReference type="GO" id="GO:0009089">
    <property type="term" value="P:lysine biosynthetic process via diaminopimelate"/>
    <property type="evidence" value="ECO:0007669"/>
    <property type="project" value="UniProtKB-UniPathway"/>
</dbReference>
<evidence type="ECO:0000256" key="10">
    <source>
        <dbReference type="ARBA" id="ARBA00022833"/>
    </source>
</evidence>
<dbReference type="InterPro" id="IPR036264">
    <property type="entry name" value="Bact_exopeptidase_dim_dom"/>
</dbReference>
<dbReference type="AlphaFoldDB" id="A0A1X7I3X6"/>
<dbReference type="EMBL" id="FXAO01000001">
    <property type="protein sequence ID" value="SMG08717.1"/>
    <property type="molecule type" value="Genomic_DNA"/>
</dbReference>